<evidence type="ECO:0000256" key="2">
    <source>
        <dbReference type="SAM" id="SignalP"/>
    </source>
</evidence>
<dbReference type="Gene3D" id="2.50.20.10">
    <property type="entry name" value="Lipoprotein localisation LolA/LolB/LppX"/>
    <property type="match status" value="1"/>
</dbReference>
<feature type="signal peptide" evidence="2">
    <location>
        <begin position="1"/>
        <end position="31"/>
    </location>
</feature>
<dbReference type="RefSeq" id="WP_266346537.1">
    <property type="nucleotide sequence ID" value="NZ_JAPKNH010000022.1"/>
</dbReference>
<keyword evidence="1 2" id="KW-0732">Signal</keyword>
<gene>
    <name evidence="3" type="ORF">ACFPP9_24070</name>
</gene>
<proteinExistence type="predicted"/>
<comment type="caution">
    <text evidence="3">The sequence shown here is derived from an EMBL/GenBank/DDBJ whole genome shotgun (WGS) entry which is preliminary data.</text>
</comment>
<dbReference type="InterPro" id="IPR019207">
    <property type="entry name" value="DUF2092"/>
</dbReference>
<dbReference type="EMBL" id="JBHSML010000027">
    <property type="protein sequence ID" value="MFC5518863.1"/>
    <property type="molecule type" value="Genomic_DNA"/>
</dbReference>
<evidence type="ECO:0000256" key="1">
    <source>
        <dbReference type="ARBA" id="ARBA00022729"/>
    </source>
</evidence>
<dbReference type="SUPFAM" id="SSF89392">
    <property type="entry name" value="Prokaryotic lipoproteins and lipoprotein localization factors"/>
    <property type="match status" value="1"/>
</dbReference>
<accession>A0ABW0Q2I4</accession>
<keyword evidence="4" id="KW-1185">Reference proteome</keyword>
<dbReference type="PIRSF" id="PIRSF012443">
    <property type="entry name" value="UCP012443"/>
    <property type="match status" value="1"/>
</dbReference>
<name>A0ABW0Q2I4_9HYPH</name>
<evidence type="ECO:0000313" key="4">
    <source>
        <dbReference type="Proteomes" id="UP001596150"/>
    </source>
</evidence>
<organism evidence="3 4">
    <name type="scientific">Kaistia terrae</name>
    <dbReference type="NCBI Taxonomy" id="537017"/>
    <lineage>
        <taxon>Bacteria</taxon>
        <taxon>Pseudomonadati</taxon>
        <taxon>Pseudomonadota</taxon>
        <taxon>Alphaproteobacteria</taxon>
        <taxon>Hyphomicrobiales</taxon>
        <taxon>Kaistiaceae</taxon>
        <taxon>Kaistia</taxon>
    </lineage>
</organism>
<evidence type="ECO:0000313" key="3">
    <source>
        <dbReference type="EMBL" id="MFC5518863.1"/>
    </source>
</evidence>
<feature type="chain" id="PRO_5045692592" evidence="2">
    <location>
        <begin position="32"/>
        <end position="260"/>
    </location>
</feature>
<dbReference type="Proteomes" id="UP001596150">
    <property type="component" value="Unassembled WGS sequence"/>
</dbReference>
<reference evidence="4" key="1">
    <citation type="journal article" date="2019" name="Int. J. Syst. Evol. Microbiol.">
        <title>The Global Catalogue of Microorganisms (GCM) 10K type strain sequencing project: providing services to taxonomists for standard genome sequencing and annotation.</title>
        <authorList>
            <consortium name="The Broad Institute Genomics Platform"/>
            <consortium name="The Broad Institute Genome Sequencing Center for Infectious Disease"/>
            <person name="Wu L."/>
            <person name="Ma J."/>
        </authorList>
    </citation>
    <scope>NUCLEOTIDE SEQUENCE [LARGE SCALE GENOMIC DNA]</scope>
    <source>
        <strain evidence="4">KACC 12633</strain>
    </source>
</reference>
<dbReference type="Pfam" id="PF09865">
    <property type="entry name" value="DUF2092"/>
    <property type="match status" value="1"/>
</dbReference>
<sequence length="260" mass="27985">MQHKNPRLRRRSLALATLAGLTALSATTAQADDAAAILKAMSTYVGSQQNIAFTFDTDIEVITPDLQKIQFASSGDVALSRPDKLRASRMGGYADVALYADGTTVTVLGKNLDAYAQAPLSGSTDQQIDRLRAEVGIELPAADLLRVDSFSALVQGVTDAKNIGRGVVEGVDCHHLAFRTDETDWQIWIQVGDQPIPRKYVITSKAVTGAPQYTLVVKDWKTSPKLEASTFAFTPPNGAKKVEISDLQNIDEVPSSAPLK</sequence>
<dbReference type="InterPro" id="IPR029046">
    <property type="entry name" value="LolA/LolB/LppX"/>
</dbReference>
<protein>
    <submittedName>
        <fullName evidence="3">DUF2092 domain-containing protein</fullName>
    </submittedName>
</protein>